<sequence length="92" mass="9704">MAQIHADLPAMATLEATLMLATDSLPQPSGNASDCHSLKVVSAVSDTLNVLESLWQAVDHTLTILGQKTKDTIDLYAAIDNDASSRLNGALI</sequence>
<dbReference type="AlphaFoldDB" id="A0A7X5R1R7"/>
<comment type="caution">
    <text evidence="1">The sequence shown here is derived from an EMBL/GenBank/DDBJ whole genome shotgun (WGS) entry which is preliminary data.</text>
</comment>
<organism evidence="1 2">
    <name type="scientific">Lysinibacter cavernae</name>
    <dbReference type="NCBI Taxonomy" id="1640652"/>
    <lineage>
        <taxon>Bacteria</taxon>
        <taxon>Bacillati</taxon>
        <taxon>Actinomycetota</taxon>
        <taxon>Actinomycetes</taxon>
        <taxon>Micrococcales</taxon>
        <taxon>Microbacteriaceae</taxon>
        <taxon>Lysinibacter</taxon>
    </lineage>
</organism>
<proteinExistence type="predicted"/>
<gene>
    <name evidence="1" type="ORF">FHX76_001849</name>
</gene>
<dbReference type="RefSeq" id="WP_167150027.1">
    <property type="nucleotide sequence ID" value="NZ_JAAMOX010000001.1"/>
</dbReference>
<accession>A0A7X5R1R7</accession>
<dbReference type="EMBL" id="JAAMOX010000001">
    <property type="protein sequence ID" value="NIH53981.1"/>
    <property type="molecule type" value="Genomic_DNA"/>
</dbReference>
<reference evidence="1 2" key="1">
    <citation type="submission" date="2020-02" db="EMBL/GenBank/DDBJ databases">
        <title>Sequencing the genomes of 1000 actinobacteria strains.</title>
        <authorList>
            <person name="Klenk H.-P."/>
        </authorList>
    </citation>
    <scope>NUCLEOTIDE SEQUENCE [LARGE SCALE GENOMIC DNA]</scope>
    <source>
        <strain evidence="1 2">DSM 27960</strain>
    </source>
</reference>
<name>A0A7X5R1R7_9MICO</name>
<evidence type="ECO:0000313" key="2">
    <source>
        <dbReference type="Proteomes" id="UP000541033"/>
    </source>
</evidence>
<keyword evidence="2" id="KW-1185">Reference proteome</keyword>
<dbReference type="Proteomes" id="UP000541033">
    <property type="component" value="Unassembled WGS sequence"/>
</dbReference>
<evidence type="ECO:0000313" key="1">
    <source>
        <dbReference type="EMBL" id="NIH53981.1"/>
    </source>
</evidence>
<protein>
    <submittedName>
        <fullName evidence="1">Uncharacterized protein</fullName>
    </submittedName>
</protein>